<reference evidence="2 3" key="1">
    <citation type="journal article" date="2018" name="Sci. Data">
        <title>The draft genome sequence of cork oak.</title>
        <authorList>
            <person name="Ramos A.M."/>
            <person name="Usie A."/>
            <person name="Barbosa P."/>
            <person name="Barros P.M."/>
            <person name="Capote T."/>
            <person name="Chaves I."/>
            <person name="Simoes F."/>
            <person name="Abreu I."/>
            <person name="Carrasquinho I."/>
            <person name="Faro C."/>
            <person name="Guimaraes J.B."/>
            <person name="Mendonca D."/>
            <person name="Nobrega F."/>
            <person name="Rodrigues L."/>
            <person name="Saibo N.J.M."/>
            <person name="Varela M.C."/>
            <person name="Egas C."/>
            <person name="Matos J."/>
            <person name="Miguel C.M."/>
            <person name="Oliveira M.M."/>
            <person name="Ricardo C.P."/>
            <person name="Goncalves S."/>
        </authorList>
    </citation>
    <scope>NUCLEOTIDE SEQUENCE [LARGE SCALE GENOMIC DNA]</scope>
    <source>
        <strain evidence="3">cv. HL8</strain>
    </source>
</reference>
<dbReference type="Proteomes" id="UP000237347">
    <property type="component" value="Unassembled WGS sequence"/>
</dbReference>
<evidence type="ECO:0000256" key="1">
    <source>
        <dbReference type="SAM" id="MobiDB-lite"/>
    </source>
</evidence>
<dbReference type="AlphaFoldDB" id="A0AAW0M4U2"/>
<keyword evidence="3" id="KW-1185">Reference proteome</keyword>
<feature type="compositionally biased region" description="Low complexity" evidence="1">
    <location>
        <begin position="23"/>
        <end position="43"/>
    </location>
</feature>
<evidence type="ECO:0000313" key="3">
    <source>
        <dbReference type="Proteomes" id="UP000237347"/>
    </source>
</evidence>
<evidence type="ECO:0000313" key="2">
    <source>
        <dbReference type="EMBL" id="KAK7858930.1"/>
    </source>
</evidence>
<feature type="region of interest" description="Disordered" evidence="1">
    <location>
        <begin position="19"/>
        <end position="50"/>
    </location>
</feature>
<dbReference type="EMBL" id="PKMF04000016">
    <property type="protein sequence ID" value="KAK7858930.1"/>
    <property type="molecule type" value="Genomic_DNA"/>
</dbReference>
<comment type="caution">
    <text evidence="2">The sequence shown here is derived from an EMBL/GenBank/DDBJ whole genome shotgun (WGS) entry which is preliminary data.</text>
</comment>
<gene>
    <name evidence="2" type="ORF">CFP56_009639</name>
</gene>
<organism evidence="2 3">
    <name type="scientific">Quercus suber</name>
    <name type="common">Cork oak</name>
    <dbReference type="NCBI Taxonomy" id="58331"/>
    <lineage>
        <taxon>Eukaryota</taxon>
        <taxon>Viridiplantae</taxon>
        <taxon>Streptophyta</taxon>
        <taxon>Embryophyta</taxon>
        <taxon>Tracheophyta</taxon>
        <taxon>Spermatophyta</taxon>
        <taxon>Magnoliopsida</taxon>
        <taxon>eudicotyledons</taxon>
        <taxon>Gunneridae</taxon>
        <taxon>Pentapetalae</taxon>
        <taxon>rosids</taxon>
        <taxon>fabids</taxon>
        <taxon>Fagales</taxon>
        <taxon>Fagaceae</taxon>
        <taxon>Quercus</taxon>
    </lineage>
</organism>
<name>A0AAW0M4U2_QUESU</name>
<proteinExistence type="predicted"/>
<accession>A0AAW0M4U2</accession>
<sequence>MGGATITNSCVLSRCFRLRSKPKSQSPSPSPSSSSSSSLPPQSALLDHDPLPKSLLDLSRRSIFNTNASFLSFSWTRYVSPRCSYRQRTGYTSIDICD</sequence>
<protein>
    <submittedName>
        <fullName evidence="2">Uncharacterized protein</fullName>
    </submittedName>
</protein>